<reference evidence="3 4" key="1">
    <citation type="journal article" date="2015" name="Antonie Van Leeuwenhoek">
        <title>Oricola cellulosilytica gen. nov., sp. nov., a cellulose-degrading bacterium of the family Phyllobacteriaceae isolated from surface seashore water, and emended descriptions of Mesorhizobium loti and Phyllobacterium myrsinacearum.</title>
        <authorList>
            <person name="Hameed A."/>
            <person name="Shahina M."/>
            <person name="Lai W.A."/>
            <person name="Lin S.Y."/>
            <person name="Young L.S."/>
            <person name="Liu Y.C."/>
            <person name="Hsu Y.H."/>
            <person name="Young C.C."/>
        </authorList>
    </citation>
    <scope>NUCLEOTIDE SEQUENCE [LARGE SCALE GENOMIC DNA]</scope>
    <source>
        <strain evidence="3 4">KCTC 52183</strain>
    </source>
</reference>
<feature type="transmembrane region" description="Helical" evidence="2">
    <location>
        <begin position="37"/>
        <end position="60"/>
    </location>
</feature>
<evidence type="ECO:0000256" key="1">
    <source>
        <dbReference type="SAM" id="MobiDB-lite"/>
    </source>
</evidence>
<comment type="caution">
    <text evidence="3">The sequence shown here is derived from an EMBL/GenBank/DDBJ whole genome shotgun (WGS) entry which is preliminary data.</text>
</comment>
<keyword evidence="2" id="KW-0472">Membrane</keyword>
<protein>
    <submittedName>
        <fullName evidence="3">Uncharacterized protein</fullName>
    </submittedName>
</protein>
<organism evidence="3 4">
    <name type="scientific">Oricola cellulosilytica</name>
    <dbReference type="NCBI Taxonomy" id="1429082"/>
    <lineage>
        <taxon>Bacteria</taxon>
        <taxon>Pseudomonadati</taxon>
        <taxon>Pseudomonadota</taxon>
        <taxon>Alphaproteobacteria</taxon>
        <taxon>Hyphomicrobiales</taxon>
        <taxon>Ahrensiaceae</taxon>
        <taxon>Oricola</taxon>
    </lineage>
</organism>
<dbReference type="Proteomes" id="UP000291301">
    <property type="component" value="Unassembled WGS sequence"/>
</dbReference>
<keyword evidence="2" id="KW-1133">Transmembrane helix</keyword>
<dbReference type="AlphaFoldDB" id="A0A4R0P600"/>
<accession>A0A4R0P600</accession>
<keyword evidence="4" id="KW-1185">Reference proteome</keyword>
<dbReference type="EMBL" id="SJST01000007">
    <property type="protein sequence ID" value="TCD12334.1"/>
    <property type="molecule type" value="Genomic_DNA"/>
</dbReference>
<dbReference type="OrthoDB" id="5959103at2"/>
<name>A0A4R0P600_9HYPH</name>
<gene>
    <name evidence="3" type="ORF">E0D97_15065</name>
</gene>
<proteinExistence type="predicted"/>
<sequence length="95" mass="10721">MTKTSDEASPQSGKPRRRKIRVFGRDMPVPGSRQGRMVLGSFLIIGGVVGFLPVVGFWMLPLGVLVLSQDIPAVRRWRRKLAVKFFGRKEKQGRQ</sequence>
<evidence type="ECO:0000313" key="3">
    <source>
        <dbReference type="EMBL" id="TCD12334.1"/>
    </source>
</evidence>
<keyword evidence="2" id="KW-0812">Transmembrane</keyword>
<evidence type="ECO:0000256" key="2">
    <source>
        <dbReference type="SAM" id="Phobius"/>
    </source>
</evidence>
<feature type="region of interest" description="Disordered" evidence="1">
    <location>
        <begin position="1"/>
        <end position="20"/>
    </location>
</feature>
<evidence type="ECO:0000313" key="4">
    <source>
        <dbReference type="Proteomes" id="UP000291301"/>
    </source>
</evidence>